<keyword evidence="9" id="KW-1185">Reference proteome</keyword>
<protein>
    <recommendedName>
        <fullName evidence="5">Flagellar hook-associated protein 2</fullName>
        <shortName evidence="5">HAP2</shortName>
    </recommendedName>
    <alternativeName>
        <fullName evidence="5">Flagellar cap protein</fullName>
    </alternativeName>
</protein>
<evidence type="ECO:0000256" key="2">
    <source>
        <dbReference type="ARBA" id="ARBA00011255"/>
    </source>
</evidence>
<dbReference type="InterPro" id="IPR003481">
    <property type="entry name" value="FliD_N"/>
</dbReference>
<feature type="domain" description="Flagellar hook-associated protein 2 C-terminal" evidence="7">
    <location>
        <begin position="592"/>
        <end position="663"/>
    </location>
</feature>
<dbReference type="PANTHER" id="PTHR30288">
    <property type="entry name" value="FLAGELLAR CAP/ASSEMBLY PROTEIN FLID"/>
    <property type="match status" value="1"/>
</dbReference>
<comment type="subcellular location">
    <subcellularLocation>
        <location evidence="5">Secreted</location>
    </subcellularLocation>
    <subcellularLocation>
        <location evidence="5">Bacterial flagellum</location>
    </subcellularLocation>
</comment>
<evidence type="ECO:0000259" key="7">
    <source>
        <dbReference type="Pfam" id="PF07195"/>
    </source>
</evidence>
<comment type="subunit">
    <text evidence="2 5">Homopentamer.</text>
</comment>
<evidence type="ECO:0000256" key="3">
    <source>
        <dbReference type="ARBA" id="ARBA00023054"/>
    </source>
</evidence>
<evidence type="ECO:0000259" key="6">
    <source>
        <dbReference type="Pfam" id="PF02465"/>
    </source>
</evidence>
<evidence type="ECO:0000256" key="4">
    <source>
        <dbReference type="ARBA" id="ARBA00023143"/>
    </source>
</evidence>
<sequence>MAISSAGLGSGLNVNGIISQLMQIESQPLDKLNSRIKEAQTKISAIGSLQSSLSSFQARVLALSSNSAYKSLQGSLTDSTIGTVVTSAAAQQGSYSLAVSQLAQSHKLKSEVYSSASSPVGTGKLTIQFGTFDDGGTPGDQSDDKFSVNGEKGAMTIEIDSKNNTLTGLRDAINNKNAGVTATIINDGGGYRLLLSSTDSGVANSMRIQVEDTDGNNTDTSGLSKFAYDPTGTSNLSQTQAAQNALFTLDGIEISKSSNSVSDLLQGVTLNLQKVSAKDTTTGKPVSTTLNITRDTTGVKKSVQEFVDAYNEFVKGVDELSFYNQEDKTSGLLTGDYVIRSMQNAIRSTLNERLGDGSFYQSLTDVGISFDKAGKMTLDNSKLQKALDSRPEDVASLFAQNGVASDARVTFTSSTTSTKTGKYDIEITQPAMRAQLTGLAIDPAGPFTITEGDNDTIMVAVDGVSSKQIKLTAGSYSSPAALAAEIQSQINGDANLKGAGVSVSMAFNATTNQFEMTSTRYGSASKVQITSTGAQTELFGLKVGQRGEGKDVAGTINGAAATGSGQVLNGTGPSEGLKLTITGDTAGYYGTLSLSRGFASRLDQTLNSLLSDKGAVQGRINGLNQNIKDMNAQGLALNRRLDATEKRYRDQFTALDVQMSKMSGVSSYLTQQLSMLSNLASGK</sequence>
<accession>A0ABQ6BSA3</accession>
<evidence type="ECO:0000256" key="5">
    <source>
        <dbReference type="RuleBase" id="RU362066"/>
    </source>
</evidence>
<feature type="domain" description="Flagellar hook-associated protein 2 N-terminal" evidence="6">
    <location>
        <begin position="10"/>
        <end position="106"/>
    </location>
</feature>
<dbReference type="Proteomes" id="UP001156836">
    <property type="component" value="Unassembled WGS sequence"/>
</dbReference>
<feature type="domain" description="Flagellar hook-associated protein 2 C-terminal" evidence="7">
    <location>
        <begin position="242"/>
        <end position="415"/>
    </location>
</feature>
<dbReference type="InterPro" id="IPR040026">
    <property type="entry name" value="FliD"/>
</dbReference>
<dbReference type="InterPro" id="IPR010809">
    <property type="entry name" value="FliD_C"/>
</dbReference>
<dbReference type="PANTHER" id="PTHR30288:SF0">
    <property type="entry name" value="FLAGELLAR HOOK-ASSOCIATED PROTEIN 2"/>
    <property type="match status" value="1"/>
</dbReference>
<organism evidence="8 9">
    <name type="scientific">Chitiniphilus shinanonensis</name>
    <dbReference type="NCBI Taxonomy" id="553088"/>
    <lineage>
        <taxon>Bacteria</taxon>
        <taxon>Pseudomonadati</taxon>
        <taxon>Pseudomonadota</taxon>
        <taxon>Betaproteobacteria</taxon>
        <taxon>Neisseriales</taxon>
        <taxon>Chitinibacteraceae</taxon>
        <taxon>Chitiniphilus</taxon>
    </lineage>
</organism>
<keyword evidence="5" id="KW-0964">Secreted</keyword>
<dbReference type="Pfam" id="PF07195">
    <property type="entry name" value="FliD_C"/>
    <property type="match status" value="2"/>
</dbReference>
<keyword evidence="3" id="KW-0175">Coiled coil</keyword>
<dbReference type="Pfam" id="PF02465">
    <property type="entry name" value="FliD_N"/>
    <property type="match status" value="1"/>
</dbReference>
<proteinExistence type="inferred from homology"/>
<name>A0ABQ6BSA3_9NEIS</name>
<comment type="similarity">
    <text evidence="1 5">Belongs to the FliD family.</text>
</comment>
<gene>
    <name evidence="8" type="ORF">GCM10007860_05440</name>
</gene>
<reference evidence="9" key="1">
    <citation type="journal article" date="2019" name="Int. J. Syst. Evol. Microbiol.">
        <title>The Global Catalogue of Microorganisms (GCM) 10K type strain sequencing project: providing services to taxonomists for standard genome sequencing and annotation.</title>
        <authorList>
            <consortium name="The Broad Institute Genomics Platform"/>
            <consortium name="The Broad Institute Genome Sequencing Center for Infectious Disease"/>
            <person name="Wu L."/>
            <person name="Ma J."/>
        </authorList>
    </citation>
    <scope>NUCLEOTIDE SEQUENCE [LARGE SCALE GENOMIC DNA]</scope>
    <source>
        <strain evidence="9">NBRC 104970</strain>
    </source>
</reference>
<dbReference type="RefSeq" id="WP_026262955.1">
    <property type="nucleotide sequence ID" value="NZ_BSOZ01000004.1"/>
</dbReference>
<comment type="caution">
    <text evidence="8">The sequence shown here is derived from an EMBL/GenBank/DDBJ whole genome shotgun (WGS) entry which is preliminary data.</text>
</comment>
<keyword evidence="4 5" id="KW-0975">Bacterial flagellum</keyword>
<comment type="function">
    <text evidence="5">Required for morphogenesis and for the elongation of the flagellar filament by facilitating polymerization of the flagellin monomers at the tip of growing filament. Forms a capping structure, which prevents flagellin subunits (transported through the central channel of the flagellum) from leaking out without polymerization at the distal end.</text>
</comment>
<evidence type="ECO:0000313" key="9">
    <source>
        <dbReference type="Proteomes" id="UP001156836"/>
    </source>
</evidence>
<evidence type="ECO:0000256" key="1">
    <source>
        <dbReference type="ARBA" id="ARBA00009764"/>
    </source>
</evidence>
<dbReference type="EMBL" id="BSOZ01000004">
    <property type="protein sequence ID" value="GLS03401.1"/>
    <property type="molecule type" value="Genomic_DNA"/>
</dbReference>
<evidence type="ECO:0000313" key="8">
    <source>
        <dbReference type="EMBL" id="GLS03401.1"/>
    </source>
</evidence>